<gene>
    <name evidence="1" type="ORF">UFOPK2925_00902</name>
    <name evidence="2" type="ORF">UFOPK3317_00599</name>
</gene>
<accession>A0A6J7D8H4</accession>
<proteinExistence type="predicted"/>
<dbReference type="EMBL" id="CAEZZU010000128">
    <property type="protein sequence ID" value="CAB4781742.1"/>
    <property type="molecule type" value="Genomic_DNA"/>
</dbReference>
<sequence>MLELSSEKYYRLGFILRAICLNREPLRDALRALTLPAIRALYLANRHSAQRITSTTDLIGDTYERRGILAGDYIDIDTRGDLS</sequence>
<evidence type="ECO:0000313" key="1">
    <source>
        <dbReference type="EMBL" id="CAB4781742.1"/>
    </source>
</evidence>
<organism evidence="2">
    <name type="scientific">freshwater metagenome</name>
    <dbReference type="NCBI Taxonomy" id="449393"/>
    <lineage>
        <taxon>unclassified sequences</taxon>
        <taxon>metagenomes</taxon>
        <taxon>ecological metagenomes</taxon>
    </lineage>
</organism>
<dbReference type="EMBL" id="CAFBLK010000083">
    <property type="protein sequence ID" value="CAB4864749.1"/>
    <property type="molecule type" value="Genomic_DNA"/>
</dbReference>
<reference evidence="2" key="1">
    <citation type="submission" date="2020-05" db="EMBL/GenBank/DDBJ databases">
        <authorList>
            <person name="Chiriac C."/>
            <person name="Salcher M."/>
            <person name="Ghai R."/>
            <person name="Kavagutti S V."/>
        </authorList>
    </citation>
    <scope>NUCLEOTIDE SEQUENCE</scope>
</reference>
<evidence type="ECO:0000313" key="2">
    <source>
        <dbReference type="EMBL" id="CAB4864749.1"/>
    </source>
</evidence>
<name>A0A6J7D8H4_9ZZZZ</name>
<dbReference type="AlphaFoldDB" id="A0A6J7D8H4"/>
<protein>
    <submittedName>
        <fullName evidence="2">Unannotated protein</fullName>
    </submittedName>
</protein>